<dbReference type="PROSITE" id="PS51152">
    <property type="entry name" value="NFYA_HAP2_2"/>
    <property type="match status" value="1"/>
</dbReference>
<dbReference type="InterPro" id="IPR031052">
    <property type="entry name" value="FHY3/FAR1"/>
</dbReference>
<keyword evidence="5" id="KW-0862">Zinc</keyword>
<protein>
    <recommendedName>
        <fullName evidence="12">SWIM-type domain-containing protein</fullName>
    </recommendedName>
</protein>
<dbReference type="PANTHER" id="PTHR31669:SF162">
    <property type="entry name" value="PROTEIN FAR1-RELATED SEQUENCE"/>
    <property type="match status" value="1"/>
</dbReference>
<feature type="region of interest" description="Disordered" evidence="11">
    <location>
        <begin position="1162"/>
        <end position="1192"/>
    </location>
</feature>
<dbReference type="InterPro" id="IPR006564">
    <property type="entry name" value="Znf_PMZ"/>
</dbReference>
<keyword evidence="14" id="KW-1185">Reference proteome</keyword>
<evidence type="ECO:0000256" key="10">
    <source>
        <dbReference type="PROSITE-ProRule" id="PRU00325"/>
    </source>
</evidence>
<evidence type="ECO:0000256" key="11">
    <source>
        <dbReference type="SAM" id="MobiDB-lite"/>
    </source>
</evidence>
<dbReference type="Proteomes" id="UP000823388">
    <property type="component" value="Chromosome 9K"/>
</dbReference>
<evidence type="ECO:0000313" key="13">
    <source>
        <dbReference type="EMBL" id="KAG2545494.1"/>
    </source>
</evidence>
<keyword evidence="4 10" id="KW-0863">Zinc-finger</keyword>
<dbReference type="GO" id="GO:0003700">
    <property type="term" value="F:DNA-binding transcription factor activity"/>
    <property type="evidence" value="ECO:0007669"/>
    <property type="project" value="InterPro"/>
</dbReference>
<feature type="region of interest" description="Disordered" evidence="11">
    <location>
        <begin position="340"/>
        <end position="414"/>
    </location>
</feature>
<sequence>MVDRAAAPAETASCDPTPEPDAPPRQSGAADEQEDAPAGAAAGPPPPPQQAGDADEGEDVSGSPAGPPAERCGAMMEVVGKDGGGGKWKVSKLVVEHNHELQVAPGEVAATVPALGMEFDSVDAAKEFYYGYGERVGFKACTGSNRRSVGNGEKIMQRFQCWRGNYSSRRGKGKDSDEGKEAEEMVEAAAAAAAAARKRKREPYKTRSRNRNAGKKDAEVVEVKGVGVGGPENGLEVQNGRGSRRGRSKKGMVEQDGKSVAGLEVEKDGVQDAAADSNDEELEDDGKDQEGVEEDVQVEVKRGRGRPRKAVTEDDALQAHVLRELGVRASQYNHEERKKIISKYLSKRQSRPASNRPTKIASRQALAERRKRGNGGRFLSSEAQLPSRQPSERRAKRLEKQNLKMEEKAEGKEDDIIEAEPDPENEVVAGPGGELKIGMVFLNEDKAYEFYVNYAEAEGFSVRKGFLDKTAKNVKKSRAYVCSKEGFRPKNISAESKKPRPETRTGCQAHMTIKITASGKYVVTEFVSDHNHDREAPLVDIQILKSQKLLAKVQQPPDPPKVVLIPNEYKNYTRTKCIKDMQLGDAQAISEYLRRMKGENPSFFYAIQVDEDDQFTNVFWADIKSIMDYNYFGDVVCIDTRYCTIDYGRPLLLFIGVNHHKQPIIFGTALIYDDSVQSFRWLLETFKSAMSGKQPKTVLTDQSTSLIDAISTVWPGTTHRFSLLHLFLTASNVLRDNFQDSETFALDFSRWLYDYEEEDFISSWEILSEKYNLKDSEWLSKLYDDRERWALPYGRDTFCADIAATLRSDNTDTILKDLLKSEVDLRTFFNSYDKFLVEKRLAEQQADYLGAQMTQRVAPLRLLWQVANSYTPSLFEMFRMEFEQISNCIVYSCGEIGPISEYQVTVKDRPRSQFVRFDLTECMAVCSCKKFEFTGLPCCHVLKILELRNIKELPPHYILKRWRKDAQSEAPGESYGYAAIDEDPRFSLSRRYNTLCRTLYKIAAKASESFEAYAFVENQYEQLVEQVEVLLQAKLHDKSSLSAILKGHQPHLLQSEVSNSEPRRVTAKKNKNVEPRRQQQSPLDSNKKKKARQGLLEPEEIDIPLRIVPPTVSNDIPNHLRTPTSQFLAPSHIMQAPYVAQQFGLGSLQGFPGMSPFGQLQEPAPLHQPSHLQPPPFHNGPQIPQAPPPDIQSLQFLSSNPQLGHQTTDQGQYTIPVWDFL</sequence>
<keyword evidence="3" id="KW-0479">Metal-binding</keyword>
<dbReference type="Pfam" id="PF03101">
    <property type="entry name" value="FAR1"/>
    <property type="match status" value="1"/>
</dbReference>
<feature type="region of interest" description="Disordered" evidence="11">
    <location>
        <begin position="1052"/>
        <end position="1096"/>
    </location>
</feature>
<comment type="subcellular location">
    <subcellularLocation>
        <location evidence="1">Nucleus</location>
    </subcellularLocation>
</comment>
<dbReference type="EMBL" id="CM029053">
    <property type="protein sequence ID" value="KAG2545494.1"/>
    <property type="molecule type" value="Genomic_DNA"/>
</dbReference>
<comment type="similarity">
    <text evidence="2">Belongs to the FHY3/FAR1 family.</text>
</comment>
<keyword evidence="8" id="KW-0804">Transcription</keyword>
<dbReference type="InterPro" id="IPR004330">
    <property type="entry name" value="FAR1_DNA_bnd_dom"/>
</dbReference>
<keyword evidence="6" id="KW-0805">Transcription regulation</keyword>
<evidence type="ECO:0000256" key="3">
    <source>
        <dbReference type="ARBA" id="ARBA00022723"/>
    </source>
</evidence>
<feature type="region of interest" description="Disordered" evidence="11">
    <location>
        <begin position="166"/>
        <end position="317"/>
    </location>
</feature>
<evidence type="ECO:0000256" key="2">
    <source>
        <dbReference type="ARBA" id="ARBA00005889"/>
    </source>
</evidence>
<dbReference type="SMART" id="SM00575">
    <property type="entry name" value="ZnF_PMZ"/>
    <property type="match status" value="1"/>
</dbReference>
<evidence type="ECO:0000313" key="14">
    <source>
        <dbReference type="Proteomes" id="UP000823388"/>
    </source>
</evidence>
<proteinExistence type="inferred from homology"/>
<evidence type="ECO:0000259" key="12">
    <source>
        <dbReference type="PROSITE" id="PS50966"/>
    </source>
</evidence>
<evidence type="ECO:0000256" key="8">
    <source>
        <dbReference type="ARBA" id="ARBA00023163"/>
    </source>
</evidence>
<dbReference type="InterPro" id="IPR018289">
    <property type="entry name" value="MULE_transposase_dom"/>
</dbReference>
<dbReference type="Pfam" id="PF04434">
    <property type="entry name" value="SWIM"/>
    <property type="match status" value="1"/>
</dbReference>
<evidence type="ECO:0000256" key="9">
    <source>
        <dbReference type="ARBA" id="ARBA00023242"/>
    </source>
</evidence>
<evidence type="ECO:0000256" key="6">
    <source>
        <dbReference type="ARBA" id="ARBA00023015"/>
    </source>
</evidence>
<dbReference type="OrthoDB" id="686676at2759"/>
<name>A0A8T0NF17_PANVG</name>
<evidence type="ECO:0000256" key="7">
    <source>
        <dbReference type="ARBA" id="ARBA00023125"/>
    </source>
</evidence>
<feature type="compositionally biased region" description="Acidic residues" evidence="11">
    <location>
        <begin position="277"/>
        <end position="297"/>
    </location>
</feature>
<dbReference type="GO" id="GO:0008270">
    <property type="term" value="F:zinc ion binding"/>
    <property type="evidence" value="ECO:0007669"/>
    <property type="project" value="UniProtKB-KW"/>
</dbReference>
<feature type="domain" description="SWIM-type" evidence="12">
    <location>
        <begin position="902"/>
        <end position="949"/>
    </location>
</feature>
<dbReference type="PROSITE" id="PS50966">
    <property type="entry name" value="ZF_SWIM"/>
    <property type="match status" value="1"/>
</dbReference>
<dbReference type="GO" id="GO:0003677">
    <property type="term" value="F:DNA binding"/>
    <property type="evidence" value="ECO:0007669"/>
    <property type="project" value="UniProtKB-KW"/>
</dbReference>
<keyword evidence="7" id="KW-0238">DNA-binding</keyword>
<evidence type="ECO:0000256" key="1">
    <source>
        <dbReference type="ARBA" id="ARBA00004123"/>
    </source>
</evidence>
<dbReference type="Pfam" id="PF10551">
    <property type="entry name" value="MULE"/>
    <property type="match status" value="1"/>
</dbReference>
<feature type="compositionally biased region" description="Pro residues" evidence="11">
    <location>
        <begin position="1172"/>
        <end position="1190"/>
    </location>
</feature>
<keyword evidence="9" id="KW-0539">Nucleus</keyword>
<dbReference type="GO" id="GO:0005634">
    <property type="term" value="C:nucleus"/>
    <property type="evidence" value="ECO:0007669"/>
    <property type="project" value="UniProtKB-SubCell"/>
</dbReference>
<comment type="caution">
    <text evidence="13">The sequence shown here is derived from an EMBL/GenBank/DDBJ whole genome shotgun (WGS) entry which is preliminary data.</text>
</comment>
<organism evidence="13 14">
    <name type="scientific">Panicum virgatum</name>
    <name type="common">Blackwell switchgrass</name>
    <dbReference type="NCBI Taxonomy" id="38727"/>
    <lineage>
        <taxon>Eukaryota</taxon>
        <taxon>Viridiplantae</taxon>
        <taxon>Streptophyta</taxon>
        <taxon>Embryophyta</taxon>
        <taxon>Tracheophyta</taxon>
        <taxon>Spermatophyta</taxon>
        <taxon>Magnoliopsida</taxon>
        <taxon>Liliopsida</taxon>
        <taxon>Poales</taxon>
        <taxon>Poaceae</taxon>
        <taxon>PACMAD clade</taxon>
        <taxon>Panicoideae</taxon>
        <taxon>Panicodae</taxon>
        <taxon>Paniceae</taxon>
        <taxon>Panicinae</taxon>
        <taxon>Panicum</taxon>
        <taxon>Panicum sect. Hiantes</taxon>
    </lineage>
</organism>
<dbReference type="InterPro" id="IPR001289">
    <property type="entry name" value="NFYA"/>
</dbReference>
<dbReference type="AlphaFoldDB" id="A0A8T0NF17"/>
<feature type="compositionally biased region" description="Basic residues" evidence="11">
    <location>
        <begin position="196"/>
        <end position="213"/>
    </location>
</feature>
<evidence type="ECO:0000256" key="4">
    <source>
        <dbReference type="ARBA" id="ARBA00022771"/>
    </source>
</evidence>
<dbReference type="PANTHER" id="PTHR31669">
    <property type="entry name" value="PROTEIN FAR1-RELATED SEQUENCE 10-RELATED"/>
    <property type="match status" value="1"/>
</dbReference>
<evidence type="ECO:0000256" key="5">
    <source>
        <dbReference type="ARBA" id="ARBA00022833"/>
    </source>
</evidence>
<feature type="compositionally biased region" description="Basic and acidic residues" evidence="11">
    <location>
        <begin position="173"/>
        <end position="183"/>
    </location>
</feature>
<feature type="region of interest" description="Disordered" evidence="11">
    <location>
        <begin position="1"/>
        <end position="71"/>
    </location>
</feature>
<reference evidence="13" key="1">
    <citation type="submission" date="2020-05" db="EMBL/GenBank/DDBJ databases">
        <title>WGS assembly of Panicum virgatum.</title>
        <authorList>
            <person name="Lovell J.T."/>
            <person name="Jenkins J."/>
            <person name="Shu S."/>
            <person name="Juenger T.E."/>
            <person name="Schmutz J."/>
        </authorList>
    </citation>
    <scope>NUCLEOTIDE SEQUENCE</scope>
    <source>
        <strain evidence="13">AP13</strain>
    </source>
</reference>
<accession>A0A8T0NF17</accession>
<feature type="compositionally biased region" description="Basic and acidic residues" evidence="11">
    <location>
        <begin position="390"/>
        <end position="411"/>
    </location>
</feature>
<gene>
    <name evidence="13" type="ORF">PVAP13_9KG314688</name>
</gene>
<dbReference type="InterPro" id="IPR007527">
    <property type="entry name" value="Znf_SWIM"/>
</dbReference>